<proteinExistence type="predicted"/>
<evidence type="ECO:0000313" key="3">
    <source>
        <dbReference type="Proteomes" id="UP001557470"/>
    </source>
</evidence>
<evidence type="ECO:0000313" key="2">
    <source>
        <dbReference type="EMBL" id="KAL0968941.1"/>
    </source>
</evidence>
<organism evidence="2 3">
    <name type="scientific">Umbra pygmaea</name>
    <name type="common">Eastern mudminnow</name>
    <dbReference type="NCBI Taxonomy" id="75934"/>
    <lineage>
        <taxon>Eukaryota</taxon>
        <taxon>Metazoa</taxon>
        <taxon>Chordata</taxon>
        <taxon>Craniata</taxon>
        <taxon>Vertebrata</taxon>
        <taxon>Euteleostomi</taxon>
        <taxon>Actinopterygii</taxon>
        <taxon>Neopterygii</taxon>
        <taxon>Teleostei</taxon>
        <taxon>Protacanthopterygii</taxon>
        <taxon>Esociformes</taxon>
        <taxon>Umbridae</taxon>
        <taxon>Umbra</taxon>
    </lineage>
</organism>
<comment type="caution">
    <text evidence="2">The sequence shown here is derived from an EMBL/GenBank/DDBJ whole genome shotgun (WGS) entry which is preliminary data.</text>
</comment>
<sequence length="81" mass="8993">MTIADQTYTTVRRNFGPYHGRPLHGPLCAPFSPYLLVSHFPCSTRYPVSSRPHDSSPARRQAAGTAAPLQRRSQQQTASCH</sequence>
<evidence type="ECO:0000256" key="1">
    <source>
        <dbReference type="SAM" id="MobiDB-lite"/>
    </source>
</evidence>
<accession>A0ABD0WD05</accession>
<reference evidence="2 3" key="1">
    <citation type="submission" date="2024-06" db="EMBL/GenBank/DDBJ databases">
        <authorList>
            <person name="Pan Q."/>
            <person name="Wen M."/>
            <person name="Jouanno E."/>
            <person name="Zahm M."/>
            <person name="Klopp C."/>
            <person name="Cabau C."/>
            <person name="Louis A."/>
            <person name="Berthelot C."/>
            <person name="Parey E."/>
            <person name="Roest Crollius H."/>
            <person name="Montfort J."/>
            <person name="Robinson-Rechavi M."/>
            <person name="Bouchez O."/>
            <person name="Lampietro C."/>
            <person name="Lopez Roques C."/>
            <person name="Donnadieu C."/>
            <person name="Postlethwait J."/>
            <person name="Bobe J."/>
            <person name="Verreycken H."/>
            <person name="Guiguen Y."/>
        </authorList>
    </citation>
    <scope>NUCLEOTIDE SEQUENCE [LARGE SCALE GENOMIC DNA]</scope>
    <source>
        <strain evidence="2">Up_M1</strain>
        <tissue evidence="2">Testis</tissue>
    </source>
</reference>
<keyword evidence="3" id="KW-1185">Reference proteome</keyword>
<dbReference type="EMBL" id="JAGEUA010000007">
    <property type="protein sequence ID" value="KAL0968941.1"/>
    <property type="molecule type" value="Genomic_DNA"/>
</dbReference>
<feature type="region of interest" description="Disordered" evidence="1">
    <location>
        <begin position="46"/>
        <end position="81"/>
    </location>
</feature>
<protein>
    <submittedName>
        <fullName evidence="2">Uncharacterized protein</fullName>
    </submittedName>
</protein>
<feature type="compositionally biased region" description="Polar residues" evidence="1">
    <location>
        <begin position="71"/>
        <end position="81"/>
    </location>
</feature>
<dbReference type="Proteomes" id="UP001557470">
    <property type="component" value="Unassembled WGS sequence"/>
</dbReference>
<gene>
    <name evidence="2" type="ORF">UPYG_G00220250</name>
</gene>
<dbReference type="AlphaFoldDB" id="A0ABD0WD05"/>
<name>A0ABD0WD05_UMBPY</name>